<keyword evidence="1" id="KW-0677">Repeat</keyword>
<dbReference type="PROSITE" id="PS00636">
    <property type="entry name" value="DNAJ_1"/>
    <property type="match status" value="1"/>
</dbReference>
<feature type="repeat" description="TPR" evidence="3">
    <location>
        <begin position="415"/>
        <end position="448"/>
    </location>
</feature>
<keyword evidence="2 3" id="KW-0802">TPR repeat</keyword>
<dbReference type="Pfam" id="PF13181">
    <property type="entry name" value="TPR_8"/>
    <property type="match status" value="1"/>
</dbReference>
<dbReference type="InterPro" id="IPR036869">
    <property type="entry name" value="J_dom_sf"/>
</dbReference>
<dbReference type="OrthoDB" id="10250354at2759"/>
<dbReference type="PROSITE" id="PS50076">
    <property type="entry name" value="DNAJ_2"/>
    <property type="match status" value="1"/>
</dbReference>
<dbReference type="InterPro" id="IPR001623">
    <property type="entry name" value="DnaJ_domain"/>
</dbReference>
<dbReference type="PRINTS" id="PR00625">
    <property type="entry name" value="JDOMAIN"/>
</dbReference>
<dbReference type="PANTHER" id="PTHR45188">
    <property type="entry name" value="DNAJ PROTEIN P58IPK HOMOLOG"/>
    <property type="match status" value="1"/>
</dbReference>
<feature type="repeat" description="TPR" evidence="3">
    <location>
        <begin position="343"/>
        <end position="376"/>
    </location>
</feature>
<dbReference type="Pfam" id="PF07719">
    <property type="entry name" value="TPR_2"/>
    <property type="match status" value="1"/>
</dbReference>
<dbReference type="Gene3D" id="1.25.40.10">
    <property type="entry name" value="Tetratricopeptide repeat domain"/>
    <property type="match status" value="1"/>
</dbReference>
<proteinExistence type="predicted"/>
<feature type="compositionally biased region" description="Polar residues" evidence="4">
    <location>
        <begin position="17"/>
        <end position="52"/>
    </location>
</feature>
<accession>A0A5C5FMG7</accession>
<evidence type="ECO:0000256" key="4">
    <source>
        <dbReference type="SAM" id="MobiDB-lite"/>
    </source>
</evidence>
<evidence type="ECO:0000256" key="2">
    <source>
        <dbReference type="ARBA" id="ARBA00022803"/>
    </source>
</evidence>
<dbReference type="InterPro" id="IPR013105">
    <property type="entry name" value="TPR_2"/>
</dbReference>
<evidence type="ECO:0000256" key="1">
    <source>
        <dbReference type="ARBA" id="ARBA00022737"/>
    </source>
</evidence>
<dbReference type="InterPro" id="IPR019734">
    <property type="entry name" value="TPR_rpt"/>
</dbReference>
<evidence type="ECO:0000256" key="3">
    <source>
        <dbReference type="PROSITE-ProRule" id="PRU00339"/>
    </source>
</evidence>
<feature type="domain" description="J" evidence="5">
    <location>
        <begin position="473"/>
        <end position="534"/>
    </location>
</feature>
<dbReference type="EMBL" id="SOZI01000169">
    <property type="protein sequence ID" value="TNY17895.1"/>
    <property type="molecule type" value="Genomic_DNA"/>
</dbReference>
<dbReference type="Gene3D" id="1.10.287.110">
    <property type="entry name" value="DnaJ domain"/>
    <property type="match status" value="1"/>
</dbReference>
<feature type="repeat" description="TPR" evidence="3">
    <location>
        <begin position="110"/>
        <end position="143"/>
    </location>
</feature>
<dbReference type="InterPro" id="IPR011990">
    <property type="entry name" value="TPR-like_helical_dom_sf"/>
</dbReference>
<feature type="compositionally biased region" description="Acidic residues" evidence="4">
    <location>
        <begin position="69"/>
        <end position="89"/>
    </location>
</feature>
<sequence length="606" mass="65497">MPNAKRSGAARRAKARQSTANGNGASTSTGNFTPSGDFSFTPGASASFSNPYDSHFNGRGAAGAHADSDSEDSDADSDDGDSSDDDEDEGRGPPVKPDSDLTDSERVARAAEKKELGNACYKRADYASAVRHYSHAIDLDPSDPAYHLNRAAARMASKLFSAALDDCLAAQALQKNDPQGKTLLRTAKCQLALGLVGPAQQTLHEAFRLEPGNRAVAAEKSRADRVAQHVANIRRDLDRGEWSMVLLGVDAAARECEADMTPREWRIWKVEALVGKKRYDEASSLAADLLRLDPKQPEPLYYRGLCLYLSGSNDQAIKHCQEALRNDPDYSRARTLLKRIRLVESLKEQGNTAFKEQRTDEAIQKYTEALEADPDNESIKAVLLSNRAAAHLRAKNYDSAIADCSSCVSASPSYFKAFRTRARAHLAQEDFEAAVRDFKQAYELAPQGSNDEAALKREVRDAEAKLKKSKMKDHYKILGVETDASDIQIKKAYRMMSLRHHPDKGGDEAVFKEIKASYELLSDPQRRAKFDQGIDEDDPTGGMSGYDDFGGSPFGGGGFGGGFGGGGAFNMEDIFAGGMGGGFGGGGFHSHGGGRRGGGGYSPYGF</sequence>
<dbReference type="Pfam" id="PF13414">
    <property type="entry name" value="TPR_11"/>
    <property type="match status" value="1"/>
</dbReference>
<dbReference type="SMART" id="SM00028">
    <property type="entry name" value="TPR"/>
    <property type="match status" value="7"/>
</dbReference>
<dbReference type="Pfam" id="PF13432">
    <property type="entry name" value="TPR_16"/>
    <property type="match status" value="1"/>
</dbReference>
<organism evidence="6 7">
    <name type="scientific">Rhodotorula diobovata</name>
    <dbReference type="NCBI Taxonomy" id="5288"/>
    <lineage>
        <taxon>Eukaryota</taxon>
        <taxon>Fungi</taxon>
        <taxon>Dikarya</taxon>
        <taxon>Basidiomycota</taxon>
        <taxon>Pucciniomycotina</taxon>
        <taxon>Microbotryomycetes</taxon>
        <taxon>Sporidiobolales</taxon>
        <taxon>Sporidiobolaceae</taxon>
        <taxon>Rhodotorula</taxon>
    </lineage>
</organism>
<dbReference type="Proteomes" id="UP000311382">
    <property type="component" value="Unassembled WGS sequence"/>
</dbReference>
<name>A0A5C5FMG7_9BASI</name>
<dbReference type="SUPFAM" id="SSF48452">
    <property type="entry name" value="TPR-like"/>
    <property type="match status" value="2"/>
</dbReference>
<evidence type="ECO:0000259" key="5">
    <source>
        <dbReference type="PROSITE" id="PS50076"/>
    </source>
</evidence>
<dbReference type="SMART" id="SM00271">
    <property type="entry name" value="DnaJ"/>
    <property type="match status" value="1"/>
</dbReference>
<gene>
    <name evidence="6" type="ORF">DMC30DRAFT_422711</name>
</gene>
<keyword evidence="7" id="KW-1185">Reference proteome</keyword>
<feature type="repeat" description="TPR" evidence="3">
    <location>
        <begin position="297"/>
        <end position="330"/>
    </location>
</feature>
<feature type="region of interest" description="Disordered" evidence="4">
    <location>
        <begin position="1"/>
        <end position="105"/>
    </location>
</feature>
<protein>
    <recommendedName>
        <fullName evidence="5">J domain-containing protein</fullName>
    </recommendedName>
</protein>
<dbReference type="STRING" id="5288.A0A5C5FMG7"/>
<dbReference type="AlphaFoldDB" id="A0A5C5FMG7"/>
<dbReference type="PANTHER" id="PTHR45188:SF2">
    <property type="entry name" value="DNAJ HOMOLOG SUBFAMILY C MEMBER 7"/>
    <property type="match status" value="1"/>
</dbReference>
<reference evidence="6 7" key="1">
    <citation type="submission" date="2019-03" db="EMBL/GenBank/DDBJ databases">
        <title>Rhodosporidium diobovatum UCD-FST 08-225 genome sequencing, assembly, and annotation.</title>
        <authorList>
            <person name="Fakankun I.U."/>
            <person name="Fristensky B."/>
            <person name="Levin D.B."/>
        </authorList>
    </citation>
    <scope>NUCLEOTIDE SEQUENCE [LARGE SCALE GENOMIC DNA]</scope>
    <source>
        <strain evidence="6 7">UCD-FST 08-225</strain>
    </source>
</reference>
<comment type="caution">
    <text evidence="6">The sequence shown here is derived from an EMBL/GenBank/DDBJ whole genome shotgun (WGS) entry which is preliminary data.</text>
</comment>
<dbReference type="SUPFAM" id="SSF46565">
    <property type="entry name" value="Chaperone J-domain"/>
    <property type="match status" value="1"/>
</dbReference>
<dbReference type="Pfam" id="PF00226">
    <property type="entry name" value="DnaJ"/>
    <property type="match status" value="1"/>
</dbReference>
<dbReference type="CDD" id="cd06257">
    <property type="entry name" value="DnaJ"/>
    <property type="match status" value="1"/>
</dbReference>
<evidence type="ECO:0000313" key="6">
    <source>
        <dbReference type="EMBL" id="TNY17895.1"/>
    </source>
</evidence>
<evidence type="ECO:0000313" key="7">
    <source>
        <dbReference type="Proteomes" id="UP000311382"/>
    </source>
</evidence>
<dbReference type="InterPro" id="IPR018253">
    <property type="entry name" value="DnaJ_domain_CS"/>
</dbReference>
<dbReference type="PROSITE" id="PS50005">
    <property type="entry name" value="TPR"/>
    <property type="match status" value="4"/>
</dbReference>